<evidence type="ECO:0000259" key="2">
    <source>
        <dbReference type="Pfam" id="PF01693"/>
    </source>
</evidence>
<dbReference type="PANTHER" id="PTHR46387">
    <property type="entry name" value="POLYNUCLEOTIDYL TRANSFERASE, RIBONUCLEASE H-LIKE SUPERFAMILY PROTEIN"/>
    <property type="match status" value="1"/>
</dbReference>
<dbReference type="Pfam" id="PF01693">
    <property type="entry name" value="Cauli_VI"/>
    <property type="match status" value="1"/>
</dbReference>
<evidence type="ECO:0000313" key="5">
    <source>
        <dbReference type="Proteomes" id="UP000652761"/>
    </source>
</evidence>
<sequence>MEEDNAFYVVRKGDIVGVYNSFSECQHQLSSSVFDPAVSVYKGYSLSEETEEYLASHGLKNAVYSINSRDLKVDLFATLVPCPIQQPDVNSPSTQKRLKDKDAIRSDEMTDPLTKHLKLSELVKEQPLFCSGCQALVFSSLMVLRKEILEKLVLELFSDLKMELWYNQYWTVCRLREGLGTATNNVAEYRALILGMKYALKKGFRNIRIQGDSLLVCNQVGKEERCSKVSMCGGMLGKEEAMRIMEVYRGKNGGMEELEDIVVSFEGIDSIGVRELLKKVQDIWQTKKENLIDLYKEAKELKTKFDTFRICAVARENNSDADREANHAVHLPSGQVYDSSAAE</sequence>
<dbReference type="InterPro" id="IPR002156">
    <property type="entry name" value="RNaseH_domain"/>
</dbReference>
<proteinExistence type="predicted"/>
<dbReference type="SUPFAM" id="SSF55658">
    <property type="entry name" value="L9 N-domain-like"/>
    <property type="match status" value="1"/>
</dbReference>
<dbReference type="OrthoDB" id="2016287at2759"/>
<gene>
    <name evidence="4" type="ORF">Taro_003634</name>
</gene>
<dbReference type="EMBL" id="NMUH01000094">
    <property type="protein sequence ID" value="MQL71325.1"/>
    <property type="molecule type" value="Genomic_DNA"/>
</dbReference>
<feature type="region of interest" description="Disordered" evidence="1">
    <location>
        <begin position="322"/>
        <end position="343"/>
    </location>
</feature>
<name>A0A843TJX7_COLES</name>
<comment type="caution">
    <text evidence="4">The sequence shown here is derived from an EMBL/GenBank/DDBJ whole genome shotgun (WGS) entry which is preliminary data.</text>
</comment>
<dbReference type="GO" id="GO:0004523">
    <property type="term" value="F:RNA-DNA hybrid ribonuclease activity"/>
    <property type="evidence" value="ECO:0007669"/>
    <property type="project" value="InterPro"/>
</dbReference>
<dbReference type="InterPro" id="IPR012337">
    <property type="entry name" value="RNaseH-like_sf"/>
</dbReference>
<reference evidence="4" key="1">
    <citation type="submission" date="2017-07" db="EMBL/GenBank/DDBJ databases">
        <title>Taro Niue Genome Assembly and Annotation.</title>
        <authorList>
            <person name="Atibalentja N."/>
            <person name="Keating K."/>
            <person name="Fields C.J."/>
        </authorList>
    </citation>
    <scope>NUCLEOTIDE SEQUENCE</scope>
    <source>
        <strain evidence="4">Niue_2</strain>
        <tissue evidence="4">Leaf</tissue>
    </source>
</reference>
<dbReference type="InterPro" id="IPR037056">
    <property type="entry name" value="RNase_H1_N_sf"/>
</dbReference>
<dbReference type="InterPro" id="IPR011320">
    <property type="entry name" value="RNase_H1_N"/>
</dbReference>
<dbReference type="PANTHER" id="PTHR46387:SF2">
    <property type="entry name" value="RIBONUCLEASE HI"/>
    <property type="match status" value="1"/>
</dbReference>
<dbReference type="Proteomes" id="UP000652761">
    <property type="component" value="Unassembled WGS sequence"/>
</dbReference>
<dbReference type="SUPFAM" id="SSF53098">
    <property type="entry name" value="Ribonuclease H-like"/>
    <property type="match status" value="1"/>
</dbReference>
<dbReference type="Gene3D" id="3.40.970.10">
    <property type="entry name" value="Ribonuclease H1, N-terminal domain"/>
    <property type="match status" value="1"/>
</dbReference>
<evidence type="ECO:0000313" key="4">
    <source>
        <dbReference type="EMBL" id="MQL71325.1"/>
    </source>
</evidence>
<dbReference type="Pfam" id="PF13456">
    <property type="entry name" value="RVT_3"/>
    <property type="match status" value="1"/>
</dbReference>
<accession>A0A843TJX7</accession>
<dbReference type="InterPro" id="IPR009027">
    <property type="entry name" value="Ribosomal_bL9/RNase_H1_N"/>
</dbReference>
<organism evidence="4 5">
    <name type="scientific">Colocasia esculenta</name>
    <name type="common">Wild taro</name>
    <name type="synonym">Arum esculentum</name>
    <dbReference type="NCBI Taxonomy" id="4460"/>
    <lineage>
        <taxon>Eukaryota</taxon>
        <taxon>Viridiplantae</taxon>
        <taxon>Streptophyta</taxon>
        <taxon>Embryophyta</taxon>
        <taxon>Tracheophyta</taxon>
        <taxon>Spermatophyta</taxon>
        <taxon>Magnoliopsida</taxon>
        <taxon>Liliopsida</taxon>
        <taxon>Araceae</taxon>
        <taxon>Aroideae</taxon>
        <taxon>Colocasieae</taxon>
        <taxon>Colocasia</taxon>
    </lineage>
</organism>
<dbReference type="InterPro" id="IPR036397">
    <property type="entry name" value="RNaseH_sf"/>
</dbReference>
<protein>
    <recommendedName>
        <fullName evidence="6">RNase H type-1 domain-containing protein</fullName>
    </recommendedName>
</protein>
<dbReference type="GO" id="GO:0003676">
    <property type="term" value="F:nucleic acid binding"/>
    <property type="evidence" value="ECO:0007669"/>
    <property type="project" value="InterPro"/>
</dbReference>
<dbReference type="Gene3D" id="3.30.420.10">
    <property type="entry name" value="Ribonuclease H-like superfamily/Ribonuclease H"/>
    <property type="match status" value="2"/>
</dbReference>
<dbReference type="AlphaFoldDB" id="A0A843TJX7"/>
<evidence type="ECO:0000259" key="3">
    <source>
        <dbReference type="Pfam" id="PF13456"/>
    </source>
</evidence>
<evidence type="ECO:0000256" key="1">
    <source>
        <dbReference type="SAM" id="MobiDB-lite"/>
    </source>
</evidence>
<evidence type="ECO:0008006" key="6">
    <source>
        <dbReference type="Google" id="ProtNLM"/>
    </source>
</evidence>
<keyword evidence="5" id="KW-1185">Reference proteome</keyword>
<feature type="domain" description="Ribonuclease H1 N-terminal" evidence="2">
    <location>
        <begin position="7"/>
        <end position="30"/>
    </location>
</feature>
<feature type="domain" description="RNase H type-1" evidence="3">
    <location>
        <begin position="178"/>
        <end position="227"/>
    </location>
</feature>